<dbReference type="GO" id="GO:0016763">
    <property type="term" value="F:pentosyltransferase activity"/>
    <property type="evidence" value="ECO:0007669"/>
    <property type="project" value="TreeGrafter"/>
</dbReference>
<evidence type="ECO:0000313" key="11">
    <source>
        <dbReference type="Proteomes" id="UP000501726"/>
    </source>
</evidence>
<evidence type="ECO:0000256" key="2">
    <source>
        <dbReference type="ARBA" id="ARBA00022475"/>
    </source>
</evidence>
<evidence type="ECO:0000313" key="10">
    <source>
        <dbReference type="EMBL" id="BBP44705.1"/>
    </source>
</evidence>
<reference evidence="11" key="1">
    <citation type="submission" date="2019-11" db="EMBL/GenBank/DDBJ databases">
        <title>Isolation and characterization of two novel species in the genus Thiomicrorhabdus.</title>
        <authorList>
            <person name="Mochizuki J."/>
            <person name="Kojima H."/>
            <person name="Fukui M."/>
        </authorList>
    </citation>
    <scope>NUCLEOTIDE SEQUENCE [LARGE SCALE GENOMIC DNA]</scope>
    <source>
        <strain evidence="11">aks77</strain>
    </source>
</reference>
<evidence type="ECO:0000256" key="3">
    <source>
        <dbReference type="ARBA" id="ARBA00022676"/>
    </source>
</evidence>
<feature type="transmembrane region" description="Helical" evidence="8">
    <location>
        <begin position="84"/>
        <end position="102"/>
    </location>
</feature>
<keyword evidence="7 8" id="KW-0472">Membrane</keyword>
<dbReference type="EMBL" id="AP021889">
    <property type="protein sequence ID" value="BBP44705.1"/>
    <property type="molecule type" value="Genomic_DNA"/>
</dbReference>
<feature type="transmembrane region" description="Helical" evidence="8">
    <location>
        <begin position="285"/>
        <end position="304"/>
    </location>
</feature>
<keyword evidence="6 8" id="KW-1133">Transmembrane helix</keyword>
<dbReference type="Proteomes" id="UP000501726">
    <property type="component" value="Chromosome"/>
</dbReference>
<gene>
    <name evidence="10" type="ORF">THMIRHAS_00780</name>
</gene>
<dbReference type="InterPro" id="IPR050297">
    <property type="entry name" value="LipidA_mod_glycosyltrf_83"/>
</dbReference>
<feature type="transmembrane region" description="Helical" evidence="8">
    <location>
        <begin position="310"/>
        <end position="327"/>
    </location>
</feature>
<comment type="subcellular location">
    <subcellularLocation>
        <location evidence="1">Cell membrane</location>
        <topology evidence="1">Multi-pass membrane protein</topology>
    </subcellularLocation>
</comment>
<dbReference type="KEGG" id="tse:THMIRHAS_00780"/>
<feature type="transmembrane region" description="Helical" evidence="8">
    <location>
        <begin position="254"/>
        <end position="273"/>
    </location>
</feature>
<keyword evidence="5 8" id="KW-0812">Transmembrane</keyword>
<evidence type="ECO:0000256" key="7">
    <source>
        <dbReference type="ARBA" id="ARBA00023136"/>
    </source>
</evidence>
<feature type="transmembrane region" description="Helical" evidence="8">
    <location>
        <begin position="58"/>
        <end position="77"/>
    </location>
</feature>
<dbReference type="PANTHER" id="PTHR33908">
    <property type="entry name" value="MANNOSYLTRANSFERASE YKCB-RELATED"/>
    <property type="match status" value="1"/>
</dbReference>
<feature type="transmembrane region" description="Helical" evidence="8">
    <location>
        <begin position="20"/>
        <end position="38"/>
    </location>
</feature>
<feature type="transmembrane region" description="Helical" evidence="8">
    <location>
        <begin position="163"/>
        <end position="192"/>
    </location>
</feature>
<accession>A0A6F8PRG3</accession>
<feature type="transmembrane region" description="Helical" evidence="8">
    <location>
        <begin position="114"/>
        <end position="133"/>
    </location>
</feature>
<dbReference type="GO" id="GO:0009103">
    <property type="term" value="P:lipopolysaccharide biosynthetic process"/>
    <property type="evidence" value="ECO:0007669"/>
    <property type="project" value="UniProtKB-ARBA"/>
</dbReference>
<dbReference type="RefSeq" id="WP_173269212.1">
    <property type="nucleotide sequence ID" value="NZ_AP021889.1"/>
</dbReference>
<dbReference type="PANTHER" id="PTHR33908:SF11">
    <property type="entry name" value="MEMBRANE PROTEIN"/>
    <property type="match status" value="1"/>
</dbReference>
<dbReference type="AlphaFoldDB" id="A0A6F8PRG3"/>
<feature type="transmembrane region" description="Helical" evidence="8">
    <location>
        <begin position="334"/>
        <end position="352"/>
    </location>
</feature>
<dbReference type="Pfam" id="PF13231">
    <property type="entry name" value="PMT_2"/>
    <property type="match status" value="1"/>
</dbReference>
<evidence type="ECO:0000256" key="4">
    <source>
        <dbReference type="ARBA" id="ARBA00022679"/>
    </source>
</evidence>
<keyword evidence="3" id="KW-0328">Glycosyltransferase</keyword>
<proteinExistence type="predicted"/>
<evidence type="ECO:0000256" key="1">
    <source>
        <dbReference type="ARBA" id="ARBA00004651"/>
    </source>
</evidence>
<evidence type="ECO:0000259" key="9">
    <source>
        <dbReference type="Pfam" id="PF13231"/>
    </source>
</evidence>
<sequence length="505" mass="57878">MSKQNSIVCKASERIAPHPLFWVLIVLLALRLLQLINGDLALFYDEAYYHFWAQNPDWGYYSKPPMVAWIIIATTQFFGHTPEWAVKIGAALLYFATALVIYDLGRRLFDNCTGWYAALIFYSSPLVSFNSLFITTDAPLLLFWAITLWLAFIALQSQKLGWWILLGIAGGFGLLSKYTMGALAVAILLFLLSSKTHRQQLWQPGIWIAASTAALVFLPNILWNYQHDFISLQHTSEISHLDRGLFNPDKLLEFIAGQFFVFGPIAFWLFLRVLMKKPESANHRLLMFAAFAILGVISLQALLARAHVNWAAATYVSGSLLVAYVVVHHGLKHVFKWLLGINILLMTLFYFYQPILSAVGVEASKKNDPYHRVTGWREVTEKLTTLVPQPEKFVWVSESRKLLSYAHYYLSDFETTNGLEVRSFNPDEHISDQYELLWNLANSTKNAFIFIAEKPKDLRGCFGSIEDLGKVSHQTYATLERSIYVYRLHDFQGYENCYQRELNPR</sequence>
<feature type="transmembrane region" description="Helical" evidence="8">
    <location>
        <begin position="204"/>
        <end position="223"/>
    </location>
</feature>
<evidence type="ECO:0000256" key="6">
    <source>
        <dbReference type="ARBA" id="ARBA00022989"/>
    </source>
</evidence>
<dbReference type="InterPro" id="IPR038731">
    <property type="entry name" value="RgtA/B/C-like"/>
</dbReference>
<organism evidence="10 11">
    <name type="scientific">Thiosulfatimonas sediminis</name>
    <dbReference type="NCBI Taxonomy" id="2675054"/>
    <lineage>
        <taxon>Bacteria</taxon>
        <taxon>Pseudomonadati</taxon>
        <taxon>Pseudomonadota</taxon>
        <taxon>Gammaproteobacteria</taxon>
        <taxon>Thiotrichales</taxon>
        <taxon>Piscirickettsiaceae</taxon>
        <taxon>Thiosulfatimonas</taxon>
    </lineage>
</organism>
<keyword evidence="4" id="KW-0808">Transferase</keyword>
<keyword evidence="2" id="KW-1003">Cell membrane</keyword>
<evidence type="ECO:0000256" key="5">
    <source>
        <dbReference type="ARBA" id="ARBA00022692"/>
    </source>
</evidence>
<feature type="transmembrane region" description="Helical" evidence="8">
    <location>
        <begin position="140"/>
        <end position="157"/>
    </location>
</feature>
<protein>
    <recommendedName>
        <fullName evidence="9">Glycosyltransferase RgtA/B/C/D-like domain-containing protein</fullName>
    </recommendedName>
</protein>
<evidence type="ECO:0000256" key="8">
    <source>
        <dbReference type="SAM" id="Phobius"/>
    </source>
</evidence>
<keyword evidence="11" id="KW-1185">Reference proteome</keyword>
<name>A0A6F8PRG3_9GAMM</name>
<dbReference type="GO" id="GO:0005886">
    <property type="term" value="C:plasma membrane"/>
    <property type="evidence" value="ECO:0007669"/>
    <property type="project" value="UniProtKB-SubCell"/>
</dbReference>
<feature type="domain" description="Glycosyltransferase RgtA/B/C/D-like" evidence="9">
    <location>
        <begin position="62"/>
        <end position="223"/>
    </location>
</feature>